<evidence type="ECO:0000313" key="1">
    <source>
        <dbReference type="EMBL" id="GIY12936.1"/>
    </source>
</evidence>
<protein>
    <submittedName>
        <fullName evidence="1">Uncharacterized protein</fullName>
    </submittedName>
</protein>
<accession>A0AAV4QXA1</accession>
<comment type="caution">
    <text evidence="1">The sequence shown here is derived from an EMBL/GenBank/DDBJ whole genome shotgun (WGS) entry which is preliminary data.</text>
</comment>
<reference evidence="1 2" key="1">
    <citation type="submission" date="2021-06" db="EMBL/GenBank/DDBJ databases">
        <title>Caerostris darwini draft genome.</title>
        <authorList>
            <person name="Kono N."/>
            <person name="Arakawa K."/>
        </authorList>
    </citation>
    <scope>NUCLEOTIDE SEQUENCE [LARGE SCALE GENOMIC DNA]</scope>
</reference>
<name>A0AAV4QXA1_9ARAC</name>
<dbReference type="EMBL" id="BPLQ01005149">
    <property type="protein sequence ID" value="GIY12936.1"/>
    <property type="molecule type" value="Genomic_DNA"/>
</dbReference>
<gene>
    <name evidence="1" type="ORF">CDAR_3401</name>
</gene>
<evidence type="ECO:0000313" key="2">
    <source>
        <dbReference type="Proteomes" id="UP001054837"/>
    </source>
</evidence>
<dbReference type="AlphaFoldDB" id="A0AAV4QXA1"/>
<keyword evidence="2" id="KW-1185">Reference proteome</keyword>
<dbReference type="Proteomes" id="UP001054837">
    <property type="component" value="Unassembled WGS sequence"/>
</dbReference>
<organism evidence="1 2">
    <name type="scientific">Caerostris darwini</name>
    <dbReference type="NCBI Taxonomy" id="1538125"/>
    <lineage>
        <taxon>Eukaryota</taxon>
        <taxon>Metazoa</taxon>
        <taxon>Ecdysozoa</taxon>
        <taxon>Arthropoda</taxon>
        <taxon>Chelicerata</taxon>
        <taxon>Arachnida</taxon>
        <taxon>Araneae</taxon>
        <taxon>Araneomorphae</taxon>
        <taxon>Entelegynae</taxon>
        <taxon>Araneoidea</taxon>
        <taxon>Araneidae</taxon>
        <taxon>Caerostris</taxon>
    </lineage>
</organism>
<proteinExistence type="predicted"/>
<sequence length="215" mass="24383">MPLDHRSGWTQERACHPMMGGTLPAHLNDHLSVTLSEGYKFHFLLHPRIRRANEAAQIVCFQPAPYRMRTQVQVQKIRLLPDSSLNRLFAEMVWKAHYSWYGVMESNKTRRKGFIKTICSEGDEGLTSYYTPAFAGANEAAQIVCVQPAPYRMRTQVQVQRIRLLPDSLLNSCLRRWFGRLIILSAVAAVMESNKTWGGGWEGSIKAICSEGDEG</sequence>